<dbReference type="InterPro" id="IPR051763">
    <property type="entry name" value="Copper_Homeo_Regul"/>
</dbReference>
<dbReference type="STRING" id="1266660.A0A1G4JVM8"/>
<reference evidence="10" key="1">
    <citation type="submission" date="2016-03" db="EMBL/GenBank/DDBJ databases">
        <authorList>
            <person name="Devillers H."/>
        </authorList>
    </citation>
    <scope>NUCLEOTIDE SEQUENCE [LARGE SCALE GENOMIC DNA]</scope>
</reference>
<proteinExistence type="predicted"/>
<dbReference type="GO" id="GO:0006878">
    <property type="term" value="P:intracellular copper ion homeostasis"/>
    <property type="evidence" value="ECO:0007669"/>
    <property type="project" value="EnsemblFungi"/>
</dbReference>
<evidence type="ECO:0000256" key="1">
    <source>
        <dbReference type="ARBA" id="ARBA00004123"/>
    </source>
</evidence>
<protein>
    <submittedName>
        <fullName evidence="9">LADA_0G12772g1_1</fullName>
    </submittedName>
</protein>
<dbReference type="Gene3D" id="3.90.430.10">
    <property type="entry name" value="Copper fist DNA-binding domain"/>
    <property type="match status" value="1"/>
</dbReference>
<dbReference type="GO" id="GO:0005507">
    <property type="term" value="F:copper ion binding"/>
    <property type="evidence" value="ECO:0007669"/>
    <property type="project" value="InterPro"/>
</dbReference>
<keyword evidence="2" id="KW-0479">Metal-binding</keyword>
<sequence>MIIYDGEKYSCVSCIRGHRSTTCRHSSRMLVKVRTKGRPSAKTARQVIFVDASSQVLQAEEAPSSCCAPLRAPRSCSKMNKQPILFLRARSTQQAFLVDGALKIVIEDTSGTSDTATRLVSEKDYLKHHLKLETSQSIAEAVSPPKLESLIQGSYGNPLESGVSTFSTNDTDVVDAAEIHDDSLVELFTHKGVYLSSQCNCEDDNCPCVNCLIHRKDDELESYVKGSGVPLSNVGNGRLSYPHDENSSHDIIFKQEPHNCDSDQCSLHPPDIIPFNNIFLYGLVNLPLNQKSVIKYKHKLIPSNFWWQLLKEELPFMAHDQRAKFDLVQWFENTIASFDLQIPEAGYANLGDNQSMGLLSNA</sequence>
<evidence type="ECO:0000313" key="10">
    <source>
        <dbReference type="Proteomes" id="UP000190274"/>
    </source>
</evidence>
<dbReference type="SMART" id="SM00412">
    <property type="entry name" value="Cu_FIST"/>
    <property type="match status" value="1"/>
</dbReference>
<dbReference type="GO" id="GO:0045732">
    <property type="term" value="P:positive regulation of protein catabolic process"/>
    <property type="evidence" value="ECO:0007669"/>
    <property type="project" value="EnsemblFungi"/>
</dbReference>
<evidence type="ECO:0000256" key="6">
    <source>
        <dbReference type="ARBA" id="ARBA00023163"/>
    </source>
</evidence>
<evidence type="ECO:0000256" key="2">
    <source>
        <dbReference type="ARBA" id="ARBA00022723"/>
    </source>
</evidence>
<evidence type="ECO:0000256" key="5">
    <source>
        <dbReference type="ARBA" id="ARBA00023015"/>
    </source>
</evidence>
<dbReference type="SUPFAM" id="SSF57879">
    <property type="entry name" value="Zinc domain conserved in yeast copper-regulated transcription factors"/>
    <property type="match status" value="1"/>
</dbReference>
<name>A0A1G4JVM8_9SACH</name>
<keyword evidence="3" id="KW-0862">Zinc</keyword>
<dbReference type="GO" id="GO:0000978">
    <property type="term" value="F:RNA polymerase II cis-regulatory region sequence-specific DNA binding"/>
    <property type="evidence" value="ECO:0007669"/>
    <property type="project" value="TreeGrafter"/>
</dbReference>
<feature type="domain" description="Copper-fist" evidence="8">
    <location>
        <begin position="1"/>
        <end position="40"/>
    </location>
</feature>
<dbReference type="InterPro" id="IPR001083">
    <property type="entry name" value="Cu_fist_DNA-bd_dom"/>
</dbReference>
<keyword evidence="5" id="KW-0805">Transcription regulation</keyword>
<dbReference type="FunFam" id="3.90.430.10:FF:000001">
    <property type="entry name" value="Copper fist DNA-binding protein"/>
    <property type="match status" value="1"/>
</dbReference>
<organism evidence="9 10">
    <name type="scientific">Lachancea dasiensis</name>
    <dbReference type="NCBI Taxonomy" id="1072105"/>
    <lineage>
        <taxon>Eukaryota</taxon>
        <taxon>Fungi</taxon>
        <taxon>Dikarya</taxon>
        <taxon>Ascomycota</taxon>
        <taxon>Saccharomycotina</taxon>
        <taxon>Saccharomycetes</taxon>
        <taxon>Saccharomycetales</taxon>
        <taxon>Saccharomycetaceae</taxon>
        <taxon>Lachancea</taxon>
    </lineage>
</organism>
<dbReference type="InterPro" id="IPR036395">
    <property type="entry name" value="Cu_fist_DNA-bd_dom_sf"/>
</dbReference>
<dbReference type="EMBL" id="LT598457">
    <property type="protein sequence ID" value="SCU94997.1"/>
    <property type="molecule type" value="Genomic_DNA"/>
</dbReference>
<dbReference type="AlphaFoldDB" id="A0A1G4JVM8"/>
<dbReference type="GO" id="GO:0006879">
    <property type="term" value="P:intracellular iron ion homeostasis"/>
    <property type="evidence" value="ECO:0007669"/>
    <property type="project" value="TreeGrafter"/>
</dbReference>
<evidence type="ECO:0000259" key="8">
    <source>
        <dbReference type="PROSITE" id="PS50073"/>
    </source>
</evidence>
<gene>
    <name evidence="9" type="ORF">LADA_0G12772G</name>
</gene>
<keyword evidence="6" id="KW-0804">Transcription</keyword>
<keyword evidence="7" id="KW-0539">Nucleus</keyword>
<dbReference type="PROSITE" id="PS50073">
    <property type="entry name" value="COPPER_FIST_2"/>
    <property type="match status" value="1"/>
</dbReference>
<keyword evidence="4" id="KW-0186">Copper</keyword>
<dbReference type="Pfam" id="PF00649">
    <property type="entry name" value="Copper-fist"/>
    <property type="match status" value="1"/>
</dbReference>
<dbReference type="PANTHER" id="PTHR28088">
    <property type="entry name" value="TRANSCRIPTIONAL ACTIVATOR HAA1-RELATED"/>
    <property type="match status" value="1"/>
</dbReference>
<keyword evidence="10" id="KW-1185">Reference proteome</keyword>
<accession>A0A1G4JVM8</accession>
<evidence type="ECO:0000256" key="4">
    <source>
        <dbReference type="ARBA" id="ARBA00023008"/>
    </source>
</evidence>
<comment type="subcellular location">
    <subcellularLocation>
        <location evidence="1">Nucleus</location>
    </subcellularLocation>
</comment>
<evidence type="ECO:0000256" key="3">
    <source>
        <dbReference type="ARBA" id="ARBA00022833"/>
    </source>
</evidence>
<dbReference type="PRINTS" id="PR00617">
    <property type="entry name" value="COPPERFIST"/>
</dbReference>
<dbReference type="PANTHER" id="PTHR28088:SF7">
    <property type="entry name" value="METAL-BINDING ACTIVATOR 1"/>
    <property type="match status" value="1"/>
</dbReference>
<evidence type="ECO:0000256" key="7">
    <source>
        <dbReference type="ARBA" id="ARBA00023242"/>
    </source>
</evidence>
<dbReference type="SMART" id="SM01090">
    <property type="entry name" value="Copper-fist"/>
    <property type="match status" value="1"/>
</dbReference>
<dbReference type="GO" id="GO:0001228">
    <property type="term" value="F:DNA-binding transcription activator activity, RNA polymerase II-specific"/>
    <property type="evidence" value="ECO:0007669"/>
    <property type="project" value="EnsemblFungi"/>
</dbReference>
<evidence type="ECO:0000313" key="9">
    <source>
        <dbReference type="EMBL" id="SCU94997.1"/>
    </source>
</evidence>
<dbReference type="GO" id="GO:0005634">
    <property type="term" value="C:nucleus"/>
    <property type="evidence" value="ECO:0007669"/>
    <property type="project" value="UniProtKB-SubCell"/>
</dbReference>
<dbReference type="OrthoDB" id="5600085at2759"/>
<dbReference type="Proteomes" id="UP000190274">
    <property type="component" value="Chromosome G"/>
</dbReference>